<gene>
    <name evidence="1" type="ordered locus">TP03_0618</name>
</gene>
<comment type="caution">
    <text evidence="1">The sequence shown here is derived from an EMBL/GenBank/DDBJ whole genome shotgun (WGS) entry which is preliminary data.</text>
</comment>
<proteinExistence type="predicted"/>
<organism evidence="1 2">
    <name type="scientific">Theileria parva</name>
    <name type="common">East coast fever infection agent</name>
    <dbReference type="NCBI Taxonomy" id="5875"/>
    <lineage>
        <taxon>Eukaryota</taxon>
        <taxon>Sar</taxon>
        <taxon>Alveolata</taxon>
        <taxon>Apicomplexa</taxon>
        <taxon>Aconoidasida</taxon>
        <taxon>Piroplasmida</taxon>
        <taxon>Theileriidae</taxon>
        <taxon>Theileria</taxon>
    </lineage>
</organism>
<dbReference type="EMBL" id="AAGK01000006">
    <property type="protein sequence ID" value="EAN30459.1"/>
    <property type="molecule type" value="Genomic_DNA"/>
</dbReference>
<reference evidence="1 2" key="1">
    <citation type="journal article" date="2005" name="Science">
        <title>Genome sequence of Theileria parva, a bovine pathogen that transforms lymphocytes.</title>
        <authorList>
            <person name="Gardner M.J."/>
            <person name="Bishop R."/>
            <person name="Shah T."/>
            <person name="de Villiers E.P."/>
            <person name="Carlton J.M."/>
            <person name="Hall N."/>
            <person name="Ren Q."/>
            <person name="Paulsen I.T."/>
            <person name="Pain A."/>
            <person name="Berriman M."/>
            <person name="Wilson R.J.M."/>
            <person name="Sato S."/>
            <person name="Ralph S.A."/>
            <person name="Mann D.J."/>
            <person name="Xiong Z."/>
            <person name="Shallom S.J."/>
            <person name="Weidman J."/>
            <person name="Jiang L."/>
            <person name="Lynn J."/>
            <person name="Weaver B."/>
            <person name="Shoaibi A."/>
            <person name="Domingo A.R."/>
            <person name="Wasawo D."/>
            <person name="Crabtree J."/>
            <person name="Wortman J.R."/>
            <person name="Haas B."/>
            <person name="Angiuoli S.V."/>
            <person name="Creasy T.H."/>
            <person name="Lu C."/>
            <person name="Suh B."/>
            <person name="Silva J.C."/>
            <person name="Utterback T.R."/>
            <person name="Feldblyum T.V."/>
            <person name="Pertea M."/>
            <person name="Allen J."/>
            <person name="Nierman W.C."/>
            <person name="Taracha E.L.N."/>
            <person name="Salzberg S.L."/>
            <person name="White O.R."/>
            <person name="Fitzhugh H.A."/>
            <person name="Morzaria S."/>
            <person name="Venter J.C."/>
            <person name="Fraser C.M."/>
            <person name="Nene V."/>
        </authorList>
    </citation>
    <scope>NUCLEOTIDE SEQUENCE [LARGE SCALE GENOMIC DNA]</scope>
    <source>
        <strain evidence="1 2">Muguga</strain>
    </source>
</reference>
<sequence length="78" mass="9164">MVQKYWLNNIIHQNNNPHHSIRVKHHLFDGWSVHIVISSGTGRDDYYKRNDTGDSITKLKRTLRTYESRPSVRSSSDV</sequence>
<dbReference type="KEGG" id="tpv:TP03_0618"/>
<name>Q4MZ73_THEPA</name>
<keyword evidence="2" id="KW-1185">Reference proteome</keyword>
<accession>Q4MZ73</accession>
<dbReference type="Proteomes" id="UP000001949">
    <property type="component" value="Unassembled WGS sequence"/>
</dbReference>
<evidence type="ECO:0000313" key="2">
    <source>
        <dbReference type="Proteomes" id="UP000001949"/>
    </source>
</evidence>
<dbReference type="AlphaFoldDB" id="Q4MZ73"/>
<protein>
    <submittedName>
        <fullName evidence="1">Uncharacterized protein</fullName>
    </submittedName>
</protein>
<evidence type="ECO:0000313" key="1">
    <source>
        <dbReference type="EMBL" id="EAN30459.1"/>
    </source>
</evidence>
<dbReference type="InParanoid" id="Q4MZ73"/>